<dbReference type="EMBL" id="PXYH01000007">
    <property type="protein sequence ID" value="PSJ44641.1"/>
    <property type="molecule type" value="Genomic_DNA"/>
</dbReference>
<keyword evidence="2" id="KW-0540">Nuclease</keyword>
<dbReference type="InterPro" id="IPR036063">
    <property type="entry name" value="Smr_dom_sf"/>
</dbReference>
<keyword evidence="2" id="KW-0378">Hydrolase</keyword>
<protein>
    <submittedName>
        <fullName evidence="2">DNA endonuclease SmrA</fullName>
    </submittedName>
</protein>
<dbReference type="Pfam" id="PF01713">
    <property type="entry name" value="Smr"/>
    <property type="match status" value="1"/>
</dbReference>
<feature type="domain" description="Smr" evidence="1">
    <location>
        <begin position="96"/>
        <end position="176"/>
    </location>
</feature>
<dbReference type="AlphaFoldDB" id="A0A2P7R330"/>
<keyword evidence="2" id="KW-0255">Endonuclease</keyword>
<dbReference type="NCBIfam" id="NF033154">
    <property type="entry name" value="endonuc_SmrA"/>
    <property type="match status" value="1"/>
</dbReference>
<dbReference type="PROSITE" id="PS50828">
    <property type="entry name" value="SMR"/>
    <property type="match status" value="1"/>
</dbReference>
<keyword evidence="3" id="KW-1185">Reference proteome</keyword>
<dbReference type="PANTHER" id="PTHR35562">
    <property type="entry name" value="DNA ENDONUCLEASE SMRA-RELATED"/>
    <property type="match status" value="1"/>
</dbReference>
<accession>A0A2P7R330</accession>
<reference evidence="2 3" key="1">
    <citation type="submission" date="2018-03" db="EMBL/GenBank/DDBJ databases">
        <title>The draft genome of Zobellella taiwanensis JCM 13381.</title>
        <authorList>
            <person name="Liu L."/>
            <person name="Li L."/>
            <person name="Wang T."/>
            <person name="Zhang X."/>
            <person name="Liang L."/>
        </authorList>
    </citation>
    <scope>NUCLEOTIDE SEQUENCE [LARGE SCALE GENOMIC DNA]</scope>
    <source>
        <strain evidence="2 3">JCM 13381</strain>
    </source>
</reference>
<name>A0A2P7R330_9GAMM</name>
<dbReference type="InterPro" id="IPR047688">
    <property type="entry name" value="Endonuc_SmrA"/>
</dbReference>
<evidence type="ECO:0000313" key="2">
    <source>
        <dbReference type="EMBL" id="PSJ44641.1"/>
    </source>
</evidence>
<evidence type="ECO:0000259" key="1">
    <source>
        <dbReference type="PROSITE" id="PS50828"/>
    </source>
</evidence>
<sequence length="194" mass="21812">MTPCSEWSSFVDELDGLTPLCQDTQPAVRRPGRDNASLAARRQAAETDRQACEPALSLEQVSLLRPDDIVSYKKDGVQEGVFRKLRLGKYPCEARLDLHQHTVEQARRALLGFVRNCLRQDLRAVMVVHGKGERSQPQALLKSYVSGWLPQLPEVLACHSALRLHGGSGSLYVLLRKSERAKQETRERLQSRQG</sequence>
<dbReference type="InterPro" id="IPR002625">
    <property type="entry name" value="Smr_dom"/>
</dbReference>
<comment type="caution">
    <text evidence="2">The sequence shown here is derived from an EMBL/GenBank/DDBJ whole genome shotgun (WGS) entry which is preliminary data.</text>
</comment>
<evidence type="ECO:0000313" key="3">
    <source>
        <dbReference type="Proteomes" id="UP000242181"/>
    </source>
</evidence>
<dbReference type="SMART" id="SM00463">
    <property type="entry name" value="SMR"/>
    <property type="match status" value="1"/>
</dbReference>
<proteinExistence type="predicted"/>
<dbReference type="OrthoDB" id="9808881at2"/>
<gene>
    <name evidence="2" type="primary">smrA</name>
    <name evidence="2" type="ORF">C7I36_07000</name>
</gene>
<dbReference type="RefSeq" id="WP_106453008.1">
    <property type="nucleotide sequence ID" value="NZ_PXYH01000007.1"/>
</dbReference>
<dbReference type="SUPFAM" id="SSF160443">
    <property type="entry name" value="SMR domain-like"/>
    <property type="match status" value="1"/>
</dbReference>
<dbReference type="GO" id="GO:0004520">
    <property type="term" value="F:DNA endonuclease activity"/>
    <property type="evidence" value="ECO:0007669"/>
    <property type="project" value="TreeGrafter"/>
</dbReference>
<dbReference type="Gene3D" id="3.30.1370.110">
    <property type="match status" value="1"/>
</dbReference>
<dbReference type="Proteomes" id="UP000242181">
    <property type="component" value="Unassembled WGS sequence"/>
</dbReference>
<dbReference type="PANTHER" id="PTHR35562:SF2">
    <property type="entry name" value="DNA ENDONUCLEASE SMRA-RELATED"/>
    <property type="match status" value="1"/>
</dbReference>
<organism evidence="2 3">
    <name type="scientific">Zobellella taiwanensis</name>
    <dbReference type="NCBI Taxonomy" id="347535"/>
    <lineage>
        <taxon>Bacteria</taxon>
        <taxon>Pseudomonadati</taxon>
        <taxon>Pseudomonadota</taxon>
        <taxon>Gammaproteobacteria</taxon>
        <taxon>Aeromonadales</taxon>
        <taxon>Aeromonadaceae</taxon>
        <taxon>Zobellella</taxon>
    </lineage>
</organism>